<comment type="caution">
    <text evidence="3">The sequence shown here is derived from an EMBL/GenBank/DDBJ whole genome shotgun (WGS) entry which is preliminary data.</text>
</comment>
<feature type="region of interest" description="Disordered" evidence="1">
    <location>
        <begin position="416"/>
        <end position="441"/>
    </location>
</feature>
<feature type="compositionally biased region" description="Basic residues" evidence="1">
    <location>
        <begin position="116"/>
        <end position="130"/>
    </location>
</feature>
<dbReference type="Proteomes" id="UP000290809">
    <property type="component" value="Unassembled WGS sequence"/>
</dbReference>
<feature type="compositionally biased region" description="Polar residues" evidence="1">
    <location>
        <begin position="430"/>
        <end position="441"/>
    </location>
</feature>
<evidence type="ECO:0000259" key="2">
    <source>
        <dbReference type="PROSITE" id="PS00028"/>
    </source>
</evidence>
<feature type="region of interest" description="Disordered" evidence="1">
    <location>
        <begin position="1"/>
        <end position="23"/>
    </location>
</feature>
<accession>A0A430PZG5</accession>
<protein>
    <recommendedName>
        <fullName evidence="2">C2H2-type domain-containing protein</fullName>
    </recommendedName>
</protein>
<keyword evidence="4" id="KW-1185">Reference proteome</keyword>
<sequence>MNNSIFKSSNRTKRRTGVGTNYKSNLTNHLTTNDCNWKSTSTGRHRLRGRASNSPAVNNSNGIETISTTNRCNTHNLTKIDTEKELINDNAIQEDTDLTQCLPHVSDEEQLTRSSNSRKTKLHNKSRKLFRGSSTSSSDCPSEVLPDLEKLSEIGDFTGKTDGILCDPQNPDHSRPHTPLCTNNNNMNTNNTDNNSSDRVCFEENDELHETFPIGCPIDGCKKRFSHVLALRFHLNHTSHCNLLDSHKKRPSSIDLKKRDFINASSITTTSTATITTSTNDKRIIAIHSSPLPTGITTPDLLNSFGGPLLPSSSSSSSSSLQHQLKQESNLYDPQLQSCPVPQLTSEYNQDTMSMHVQQNNMPTHHPNYKLYNKNEQKLFDTNISNDYINVMMNTNNDNNNSSMNNVIHSVSKQRNNEINKHSGNKKRLSTSMSSNNNSPVIDITSLTHTVSVPHGSLDIVGNSNSRSNQHQHHYGQQQNHQTNNGNSFHCSKRTTPTSSSSSSSATPRDFSSKHKGGQQQHLSNKLSYQNIKTDINNNNNNNSTVMNYSRYSGGTHHCGSLEQQSIKSELNNDYMMNLTMCHALLNTTATTTMSTMSKLKNLTVNQQEFNTSLSNNNNNNDELKSTMNSLTNGLPSSLYLPHIRICQHLLLRAVLLITVP</sequence>
<feature type="domain" description="C2H2-type" evidence="2">
    <location>
        <begin position="216"/>
        <end position="240"/>
    </location>
</feature>
<feature type="region of interest" description="Disordered" evidence="1">
    <location>
        <begin position="307"/>
        <end position="327"/>
    </location>
</feature>
<reference evidence="3 4" key="1">
    <citation type="journal article" date="2019" name="PLoS Pathog.">
        <title>Genome sequence of the bovine parasite Schistosoma bovis Tanzania.</title>
        <authorList>
            <person name="Oey H."/>
            <person name="Zakrzewski M."/>
            <person name="Gobert G."/>
            <person name="Gravermann K."/>
            <person name="Stoye J."/>
            <person name="Jones M."/>
            <person name="Mcmanus D."/>
            <person name="Krause L."/>
        </authorList>
    </citation>
    <scope>NUCLEOTIDE SEQUENCE [LARGE SCALE GENOMIC DNA]</scope>
    <source>
        <strain evidence="3 4">TAN1997</strain>
    </source>
</reference>
<dbReference type="AlphaFoldDB" id="A0A430PZG5"/>
<feature type="compositionally biased region" description="Low complexity" evidence="1">
    <location>
        <begin position="475"/>
        <end position="487"/>
    </location>
</feature>
<dbReference type="EMBL" id="QMKO01003867">
    <property type="protein sequence ID" value="RTG80776.1"/>
    <property type="molecule type" value="Genomic_DNA"/>
</dbReference>
<name>A0A430PZG5_SCHBO</name>
<feature type="region of interest" description="Disordered" evidence="1">
    <location>
        <begin position="455"/>
        <end position="524"/>
    </location>
</feature>
<organism evidence="3 4">
    <name type="scientific">Schistosoma bovis</name>
    <name type="common">Blood fluke</name>
    <dbReference type="NCBI Taxonomy" id="6184"/>
    <lineage>
        <taxon>Eukaryota</taxon>
        <taxon>Metazoa</taxon>
        <taxon>Spiralia</taxon>
        <taxon>Lophotrochozoa</taxon>
        <taxon>Platyhelminthes</taxon>
        <taxon>Trematoda</taxon>
        <taxon>Digenea</taxon>
        <taxon>Strigeidida</taxon>
        <taxon>Schistosomatoidea</taxon>
        <taxon>Schistosomatidae</taxon>
        <taxon>Schistosoma</taxon>
    </lineage>
</organism>
<feature type="compositionally biased region" description="Low complexity" evidence="1">
    <location>
        <begin position="494"/>
        <end position="510"/>
    </location>
</feature>
<proteinExistence type="predicted"/>
<feature type="region of interest" description="Disordered" evidence="1">
    <location>
        <begin position="39"/>
        <end position="64"/>
    </location>
</feature>
<dbReference type="PROSITE" id="PS00028">
    <property type="entry name" value="ZINC_FINGER_C2H2_1"/>
    <property type="match status" value="1"/>
</dbReference>
<feature type="compositionally biased region" description="Polar residues" evidence="1">
    <location>
        <begin position="51"/>
        <end position="64"/>
    </location>
</feature>
<evidence type="ECO:0000256" key="1">
    <source>
        <dbReference type="SAM" id="MobiDB-lite"/>
    </source>
</evidence>
<dbReference type="InterPro" id="IPR013087">
    <property type="entry name" value="Znf_C2H2_type"/>
</dbReference>
<gene>
    <name evidence="3" type="ORF">DC041_0010336</name>
</gene>
<evidence type="ECO:0000313" key="4">
    <source>
        <dbReference type="Proteomes" id="UP000290809"/>
    </source>
</evidence>
<evidence type="ECO:0000313" key="3">
    <source>
        <dbReference type="EMBL" id="RTG80776.1"/>
    </source>
</evidence>
<feature type="region of interest" description="Disordered" evidence="1">
    <location>
        <begin position="103"/>
        <end position="143"/>
    </location>
</feature>